<gene>
    <name evidence="1" type="ORF">I350_08298</name>
</gene>
<comment type="caution">
    <text evidence="1">The sequence shown here is derived from an EMBL/GenBank/DDBJ whole genome shotgun (WGS) entry which is preliminary data.</text>
</comment>
<dbReference type="EMBL" id="MEKH01000015">
    <property type="protein sequence ID" value="ODN96283.1"/>
    <property type="molecule type" value="Genomic_DNA"/>
</dbReference>
<evidence type="ECO:0000313" key="2">
    <source>
        <dbReference type="Proteomes" id="UP000095149"/>
    </source>
</evidence>
<reference evidence="1 2" key="1">
    <citation type="submission" date="2016-06" db="EMBL/GenBank/DDBJ databases">
        <title>Evolution of pathogenesis and genome organization in the Tremellales.</title>
        <authorList>
            <person name="Cuomo C."/>
            <person name="Litvintseva A."/>
            <person name="Heitman J."/>
            <person name="Chen Y."/>
            <person name="Sun S."/>
            <person name="Springer D."/>
            <person name="Dromer F."/>
            <person name="Young S."/>
            <person name="Zeng Q."/>
            <person name="Chapman S."/>
            <person name="Gujja S."/>
            <person name="Saif S."/>
            <person name="Birren B."/>
        </authorList>
    </citation>
    <scope>NUCLEOTIDE SEQUENCE [LARGE SCALE GENOMIC DNA]</scope>
    <source>
        <strain evidence="1 2">CBS 6273</strain>
    </source>
</reference>
<proteinExistence type="predicted"/>
<sequence>MASMNFKKQDRSVYGARAKQHVWVAPDSHHEPGDLLYFSGDIAHDGDASYALLLHSVSEAHINTLPPTDPMYEALNDRDDFYGEEHVFVSGPLEKRIDGVYCMILQSMHSVGNFASSASSSSPQRPTVVHRRPNLSFPHEPPVESSFASAAIV</sequence>
<dbReference type="AlphaFoldDB" id="A0A1E3J5Z4"/>
<evidence type="ECO:0000313" key="1">
    <source>
        <dbReference type="EMBL" id="ODN96283.1"/>
    </source>
</evidence>
<dbReference type="Proteomes" id="UP000095149">
    <property type="component" value="Unassembled WGS sequence"/>
</dbReference>
<protein>
    <submittedName>
        <fullName evidence="1">Uncharacterized protein</fullName>
    </submittedName>
</protein>
<name>A0A1E3J5Z4_9TREE</name>
<organism evidence="1 2">
    <name type="scientific">Cryptococcus amylolentus CBS 6273</name>
    <dbReference type="NCBI Taxonomy" id="1296118"/>
    <lineage>
        <taxon>Eukaryota</taxon>
        <taxon>Fungi</taxon>
        <taxon>Dikarya</taxon>
        <taxon>Basidiomycota</taxon>
        <taxon>Agaricomycotina</taxon>
        <taxon>Tremellomycetes</taxon>
        <taxon>Tremellales</taxon>
        <taxon>Cryptococcaceae</taxon>
        <taxon>Cryptococcus</taxon>
    </lineage>
</organism>
<accession>A0A1E3J5Z4</accession>